<dbReference type="GO" id="GO:0009341">
    <property type="term" value="C:beta-galactosidase complex"/>
    <property type="evidence" value="ECO:0007669"/>
    <property type="project" value="InterPro"/>
</dbReference>
<evidence type="ECO:0000256" key="5">
    <source>
        <dbReference type="ARBA" id="ARBA00023295"/>
    </source>
</evidence>
<dbReference type="InterPro" id="IPR006104">
    <property type="entry name" value="Glyco_hydro_2_N"/>
</dbReference>
<dbReference type="InterPro" id="IPR006101">
    <property type="entry name" value="Glyco_hydro_2"/>
</dbReference>
<accession>A0A7X1B5Q0</accession>
<dbReference type="SUPFAM" id="SSF49303">
    <property type="entry name" value="beta-Galactosidase/glucuronidase domain"/>
    <property type="match status" value="2"/>
</dbReference>
<name>A0A7X1B5Q0_9BACT</name>
<dbReference type="InterPro" id="IPR006103">
    <property type="entry name" value="Glyco_hydro_2_cat"/>
</dbReference>
<dbReference type="InterPro" id="IPR017853">
    <property type="entry name" value="GH"/>
</dbReference>
<dbReference type="AlphaFoldDB" id="A0A7X1B5Q0"/>
<dbReference type="InterPro" id="IPR013783">
    <property type="entry name" value="Ig-like_fold"/>
</dbReference>
<comment type="catalytic activity">
    <reaction evidence="1 7">
        <text>Hydrolysis of terminal non-reducing beta-D-galactose residues in beta-D-galactosides.</text>
        <dbReference type="EC" id="3.2.1.23"/>
    </reaction>
</comment>
<evidence type="ECO:0000256" key="3">
    <source>
        <dbReference type="ARBA" id="ARBA00012756"/>
    </source>
</evidence>
<dbReference type="InterPro" id="IPR006102">
    <property type="entry name" value="Ig-like_GH2"/>
</dbReference>
<dbReference type="InterPro" id="IPR050347">
    <property type="entry name" value="Bact_Beta-galactosidase"/>
</dbReference>
<keyword evidence="4 7" id="KW-0378">Hydrolase</keyword>
<dbReference type="PROSITE" id="PS00719">
    <property type="entry name" value="GLYCOSYL_HYDROL_F2_1"/>
    <property type="match status" value="1"/>
</dbReference>
<dbReference type="RefSeq" id="WP_185660009.1">
    <property type="nucleotide sequence ID" value="NZ_CAWPOO010000008.1"/>
</dbReference>
<dbReference type="GO" id="GO:0004565">
    <property type="term" value="F:beta-galactosidase activity"/>
    <property type="evidence" value="ECO:0007669"/>
    <property type="project" value="UniProtKB-EC"/>
</dbReference>
<dbReference type="InterPro" id="IPR036156">
    <property type="entry name" value="Beta-gal/glucu_dom_sf"/>
</dbReference>
<evidence type="ECO:0000256" key="2">
    <source>
        <dbReference type="ARBA" id="ARBA00007401"/>
    </source>
</evidence>
<comment type="similarity">
    <text evidence="2 7">Belongs to the glycosyl hydrolase 2 family.</text>
</comment>
<comment type="caution">
    <text evidence="9">The sequence shown here is derived from an EMBL/GenBank/DDBJ whole genome shotgun (WGS) entry which is preliminary data.</text>
</comment>
<dbReference type="Gene3D" id="2.60.120.260">
    <property type="entry name" value="Galactose-binding domain-like"/>
    <property type="match status" value="1"/>
</dbReference>
<dbReference type="SUPFAM" id="SSF51445">
    <property type="entry name" value="(Trans)glycosidases"/>
    <property type="match status" value="1"/>
</dbReference>
<dbReference type="Proteomes" id="UP000526501">
    <property type="component" value="Unassembled WGS sequence"/>
</dbReference>
<dbReference type="Pfam" id="PF02836">
    <property type="entry name" value="Glyco_hydro_2_C"/>
    <property type="match status" value="1"/>
</dbReference>
<sequence>MLKKVLVLPAMLVVWLSLVIPLQGDGFYAVPEGGDIHLLNGHWNFAVIEALEAEWDGDFFEAEFDDSSWSQIKVPANWEMEGFVEPHYGKNPPDRTGYYRKTLRLPQNWKNEGRTLIRFDGVAFGFDLYVNGQKIGSSTSGAYTPHTFDISDALASRPNGEHLIAMKVETKPLAWEFDNNDDWWLSGIFREVSIFTIPETHLTDFTFVSKLWDDGSVGVSVSVEVNRAGAEISGELFTPQGDVAAVFGFGESGEEEGDEDEGVRYHRSIVVEDPMLWTAETPSLYKLRLRLRDESGAILQTFEKRVGLREVSIENKILLVNGKPVELRGANRHDLEPTTGRAVTEEGMRKDLEIMKAANMNFVRTSHYPPHPRFIELCDELGFYVMDEVAIGRGEEHQADPAYLDSMMARAEALLRRDKNHASVIIWAVGNENLVTDLLLQTGERVKEIDPTRPICFPMSPYQFDDDWEKLPEFVDIYATHYPLNSRLLEYVDLLKRPVILTEYAHALGLATGRIQYQWDVIRRTPHFAGGAIWHLMDQGILRKSDTPVDRSKPTREAWLDANHYYDNHDSFGQDGIVYTDRSPQTDFWQTRSVYAPVQILEESLELDTGKHGLELTVENRFDFRSLRGIEMIWSLMANGAAVEEGVVDLSAKARERETVAIPVEALSETENRVAYLKVRFVDDSRWQISERSLRIGKSVTGFDPKSVLPSAASIEVSETEQEIAIVHPDWKLVADRTSGAVQIYGVDGEVLVDGIYPHVGRRLTLSEHFNARETETWRETILTDSSDTEVTLKRTDSQIELSVGGRFERPGSPEQAIRGGFVLTVPDSGPMSLGYEYTFEGAKGPLSEVGLSFVAPEELDEFNWIGQGPYAGYPGKDRLNGFGIFQLNLADLWFQGNRRATELAVLANEKGEGIALVPETASDIAVEITGEQTLLKHNAMISGLGNKIGRAETLLESAEIKSFSGVFSLSLFSEAWPRALIELIGEPGRSESIYQPFYHSYDQ</sequence>
<dbReference type="PANTHER" id="PTHR46323">
    <property type="entry name" value="BETA-GALACTOSIDASE"/>
    <property type="match status" value="1"/>
</dbReference>
<dbReference type="SMART" id="SM01038">
    <property type="entry name" value="Bgal_small_N"/>
    <property type="match status" value="1"/>
</dbReference>
<dbReference type="PANTHER" id="PTHR46323:SF2">
    <property type="entry name" value="BETA-GALACTOSIDASE"/>
    <property type="match status" value="1"/>
</dbReference>
<evidence type="ECO:0000313" key="10">
    <source>
        <dbReference type="Proteomes" id="UP000526501"/>
    </source>
</evidence>
<dbReference type="InterPro" id="IPR008979">
    <property type="entry name" value="Galactose-bd-like_sf"/>
</dbReference>
<keyword evidence="10" id="KW-1185">Reference proteome</keyword>
<protein>
    <recommendedName>
        <fullName evidence="3 7">Beta-galactosidase</fullName>
        <ecNumber evidence="3 7">3.2.1.23</ecNumber>
    </recommendedName>
    <alternativeName>
        <fullName evidence="6 7">Lactase</fullName>
    </alternativeName>
</protein>
<dbReference type="Gene3D" id="3.20.20.80">
    <property type="entry name" value="Glycosidases"/>
    <property type="match status" value="1"/>
</dbReference>
<evidence type="ECO:0000256" key="4">
    <source>
        <dbReference type="ARBA" id="ARBA00022801"/>
    </source>
</evidence>
<dbReference type="SUPFAM" id="SSF49785">
    <property type="entry name" value="Galactose-binding domain-like"/>
    <property type="match status" value="1"/>
</dbReference>
<dbReference type="Pfam" id="PF00703">
    <property type="entry name" value="Glyco_hydro_2"/>
    <property type="match status" value="1"/>
</dbReference>
<dbReference type="InterPro" id="IPR014718">
    <property type="entry name" value="GH-type_carb-bd"/>
</dbReference>
<dbReference type="EMBL" id="JACHVC010000008">
    <property type="protein sequence ID" value="MBC2606116.1"/>
    <property type="molecule type" value="Genomic_DNA"/>
</dbReference>
<dbReference type="SUPFAM" id="SSF74650">
    <property type="entry name" value="Galactose mutarotase-like"/>
    <property type="match status" value="1"/>
</dbReference>
<dbReference type="Pfam" id="PF16353">
    <property type="entry name" value="LacZ_4"/>
    <property type="match status" value="1"/>
</dbReference>
<evidence type="ECO:0000256" key="6">
    <source>
        <dbReference type="ARBA" id="ARBA00032230"/>
    </source>
</evidence>
<dbReference type="InterPro" id="IPR032312">
    <property type="entry name" value="LacZ_4"/>
</dbReference>
<evidence type="ECO:0000259" key="8">
    <source>
        <dbReference type="SMART" id="SM01038"/>
    </source>
</evidence>
<dbReference type="GO" id="GO:0030246">
    <property type="term" value="F:carbohydrate binding"/>
    <property type="evidence" value="ECO:0007669"/>
    <property type="project" value="InterPro"/>
</dbReference>
<proteinExistence type="inferred from homology"/>
<organism evidence="9 10">
    <name type="scientific">Pelagicoccus albus</name>
    <dbReference type="NCBI Taxonomy" id="415222"/>
    <lineage>
        <taxon>Bacteria</taxon>
        <taxon>Pseudomonadati</taxon>
        <taxon>Verrucomicrobiota</taxon>
        <taxon>Opitutia</taxon>
        <taxon>Puniceicoccales</taxon>
        <taxon>Pelagicoccaceae</taxon>
        <taxon>Pelagicoccus</taxon>
    </lineage>
</organism>
<dbReference type="InterPro" id="IPR011013">
    <property type="entry name" value="Gal_mutarotase_sf_dom"/>
</dbReference>
<dbReference type="InterPro" id="IPR004199">
    <property type="entry name" value="B-gal_small/dom_5"/>
</dbReference>
<dbReference type="Gene3D" id="2.60.40.10">
    <property type="entry name" value="Immunoglobulins"/>
    <property type="match status" value="2"/>
</dbReference>
<keyword evidence="5 7" id="KW-0326">Glycosidase</keyword>
<dbReference type="EC" id="3.2.1.23" evidence="3 7"/>
<dbReference type="PRINTS" id="PR00132">
    <property type="entry name" value="GLHYDRLASE2"/>
</dbReference>
<dbReference type="Gene3D" id="2.70.98.10">
    <property type="match status" value="1"/>
</dbReference>
<evidence type="ECO:0000313" key="9">
    <source>
        <dbReference type="EMBL" id="MBC2606116.1"/>
    </source>
</evidence>
<dbReference type="Pfam" id="PF02837">
    <property type="entry name" value="Glyco_hydro_2_N"/>
    <property type="match status" value="1"/>
</dbReference>
<dbReference type="Pfam" id="PF02929">
    <property type="entry name" value="Bgal_small_N"/>
    <property type="match status" value="1"/>
</dbReference>
<evidence type="ECO:0000256" key="7">
    <source>
        <dbReference type="RuleBase" id="RU361154"/>
    </source>
</evidence>
<reference evidence="9 10" key="1">
    <citation type="submission" date="2020-07" db="EMBL/GenBank/DDBJ databases">
        <authorList>
            <person name="Feng X."/>
        </authorList>
    </citation>
    <scope>NUCLEOTIDE SEQUENCE [LARGE SCALE GENOMIC DNA]</scope>
    <source>
        <strain evidence="9 10">JCM23202</strain>
    </source>
</reference>
<evidence type="ECO:0000256" key="1">
    <source>
        <dbReference type="ARBA" id="ARBA00001412"/>
    </source>
</evidence>
<dbReference type="InterPro" id="IPR023230">
    <property type="entry name" value="Glyco_hydro_2_CS"/>
</dbReference>
<dbReference type="GO" id="GO:0005990">
    <property type="term" value="P:lactose catabolic process"/>
    <property type="evidence" value="ECO:0007669"/>
    <property type="project" value="TreeGrafter"/>
</dbReference>
<feature type="domain" description="Beta galactosidase small chain/" evidence="8">
    <location>
        <begin position="725"/>
        <end position="969"/>
    </location>
</feature>
<gene>
    <name evidence="9" type="ORF">H5P27_08665</name>
</gene>